<evidence type="ECO:0000313" key="3">
    <source>
        <dbReference type="Proteomes" id="UP000234681"/>
    </source>
</evidence>
<proteinExistence type="predicted"/>
<reference evidence="3" key="3">
    <citation type="submission" date="2005-09" db="EMBL/GenBank/DDBJ databases">
        <authorList>
            <person name="Mural R.J."/>
            <person name="Li P.W."/>
            <person name="Adams M.D."/>
            <person name="Amanatides P.G."/>
            <person name="Baden-Tillson H."/>
            <person name="Barnstead M."/>
            <person name="Chin S.H."/>
            <person name="Dew I."/>
            <person name="Evans C.A."/>
            <person name="Ferriera S."/>
            <person name="Flanigan M."/>
            <person name="Fosler C."/>
            <person name="Glodek A."/>
            <person name="Gu Z."/>
            <person name="Holt R.A."/>
            <person name="Jennings D."/>
            <person name="Kraft C.L."/>
            <person name="Lu F."/>
            <person name="Nguyen T."/>
            <person name="Nusskern D.R."/>
            <person name="Pfannkoch C.M."/>
            <person name="Sitter C."/>
            <person name="Sutton G.G."/>
            <person name="Venter J.C."/>
            <person name="Wang Z."/>
            <person name="Woodage T."/>
            <person name="Zheng X.H."/>
            <person name="Zhong F."/>
        </authorList>
    </citation>
    <scope>NUCLEOTIDE SEQUENCE [LARGE SCALE GENOMIC DNA]</scope>
    <source>
        <strain evidence="2">BN</strain>
        <strain evidence="3">BN, Sprague-Dawley</strain>
    </source>
</reference>
<organism evidence="1 3">
    <name type="scientific">Rattus norvegicus</name>
    <name type="common">Rat</name>
    <dbReference type="NCBI Taxonomy" id="10116"/>
    <lineage>
        <taxon>Eukaryota</taxon>
        <taxon>Metazoa</taxon>
        <taxon>Chordata</taxon>
        <taxon>Craniata</taxon>
        <taxon>Vertebrata</taxon>
        <taxon>Euteleostomi</taxon>
        <taxon>Mammalia</taxon>
        <taxon>Eutheria</taxon>
        <taxon>Euarchontoglires</taxon>
        <taxon>Glires</taxon>
        <taxon>Rodentia</taxon>
        <taxon>Myomorpha</taxon>
        <taxon>Muroidea</taxon>
        <taxon>Muridae</taxon>
        <taxon>Murinae</taxon>
        <taxon>Rattus</taxon>
    </lineage>
</organism>
<evidence type="ECO:0000313" key="1">
    <source>
        <dbReference type="EMBL" id="EDL83219.1"/>
    </source>
</evidence>
<reference evidence="1" key="1">
    <citation type="journal article" date="2005" name="Genome Res.">
        <title>Gene and alternative splicing annotation with AIR.</title>
        <authorList>
            <person name="Florea L."/>
            <person name="Di Francesco V."/>
            <person name="Miller J."/>
            <person name="Turner R."/>
            <person name="Yao A."/>
            <person name="Harris M."/>
            <person name="Walenz B."/>
            <person name="Mobarry C."/>
            <person name="Merkulov G.V."/>
            <person name="Charlab R."/>
            <person name="Dew I."/>
            <person name="Deng Z."/>
            <person name="Istrail S."/>
            <person name="Li P."/>
            <person name="Sutton G."/>
        </authorList>
    </citation>
    <scope>NUCLEOTIDE SEQUENCE</scope>
    <source>
        <strain evidence="1">BN</strain>
    </source>
</reference>
<dbReference type="AlphaFoldDB" id="A6KS88"/>
<accession>A6KS88</accession>
<sequence>MGYPICTGTSASEVGWEPVDPSSVNRYCGGGGSLGQELMDLLAKSTGSFLVFFRVTEPIRAQVCTVFHLTKDTQPCGDFSHSPSLPFQYVRAQTQAHAHTTNTSDTGIK</sequence>
<dbReference type="EMBL" id="CH474103">
    <property type="protein sequence ID" value="EDL83219.1"/>
    <property type="molecule type" value="Genomic_DNA"/>
</dbReference>
<gene>
    <name evidence="1" type="ORF">rCG_29127</name>
</gene>
<dbReference type="EMBL" id="CH474103">
    <property type="protein sequence ID" value="EDL83220.1"/>
    <property type="molecule type" value="Genomic_DNA"/>
</dbReference>
<evidence type="ECO:0000313" key="2">
    <source>
        <dbReference type="EMBL" id="EDL83220.1"/>
    </source>
</evidence>
<dbReference type="Proteomes" id="UP000234681">
    <property type="component" value="Chromosome 1"/>
</dbReference>
<name>A6KS88_RAT</name>
<reference evidence="1" key="2">
    <citation type="submission" date="2005-07" db="EMBL/GenBank/DDBJ databases">
        <authorList>
            <person name="Mural R.J."/>
            <person name="Li P.W."/>
            <person name="Adams M.D."/>
            <person name="Amanatides P.G."/>
            <person name="Baden-Tillson H."/>
            <person name="Barnstead M."/>
            <person name="Chin S.H."/>
            <person name="Dew I."/>
            <person name="Evans C.A."/>
            <person name="Ferriera S."/>
            <person name="Flanigan M."/>
            <person name="Fosler C."/>
            <person name="Glodek A."/>
            <person name="Gu Z."/>
            <person name="Holt R.A."/>
            <person name="Jennings D."/>
            <person name="Kraft C.L."/>
            <person name="Lu F."/>
            <person name="Nguyen T."/>
            <person name="Nusskern D.R."/>
            <person name="Pfannkoch C.M."/>
            <person name="Sitter C."/>
            <person name="Sutton G.G."/>
            <person name="Venter J.C."/>
            <person name="Wang Z."/>
            <person name="Woodage T."/>
            <person name="Zheng X.H."/>
            <person name="Zhong F."/>
        </authorList>
    </citation>
    <scope>NUCLEOTIDE SEQUENCE</scope>
    <source>
        <strain evidence="1">BN</strain>
        <strain evidence="3">BN, Sprague-Dawley</strain>
    </source>
</reference>
<protein>
    <submittedName>
        <fullName evidence="1">RCG29127, isoform CRA_a</fullName>
    </submittedName>
</protein>